<dbReference type="Gene3D" id="4.10.80.30">
    <property type="entry name" value="DNA polymerase, domain 6"/>
    <property type="match status" value="1"/>
</dbReference>
<reference evidence="9 10" key="1">
    <citation type="submission" date="2023-08" db="EMBL/GenBank/DDBJ databases">
        <title>Whole genome sequencing of Enterococcus.</title>
        <authorList>
            <person name="Kaptchouang Tchatchouang C.D."/>
            <person name="Ateba C.N."/>
        </authorList>
    </citation>
    <scope>NUCLEOTIDE SEQUENCE [LARGE SCALE GENOMIC DNA]</scope>
    <source>
        <strain evidence="9 10">ENT3_CNKT_NWU</strain>
    </source>
</reference>
<feature type="compositionally biased region" description="Polar residues" evidence="6">
    <location>
        <begin position="278"/>
        <end position="295"/>
    </location>
</feature>
<keyword evidence="7" id="KW-0732">Signal</keyword>
<dbReference type="EMBL" id="JAVBZS010000025">
    <property type="protein sequence ID" value="MDP8590264.1"/>
    <property type="molecule type" value="Genomic_DNA"/>
</dbReference>
<dbReference type="Pfam" id="PF00877">
    <property type="entry name" value="NLPC_P60"/>
    <property type="match status" value="1"/>
</dbReference>
<feature type="signal peptide" evidence="7">
    <location>
        <begin position="1"/>
        <end position="28"/>
    </location>
</feature>
<dbReference type="SUPFAM" id="SSF54001">
    <property type="entry name" value="Cysteine proteinases"/>
    <property type="match status" value="1"/>
</dbReference>
<feature type="chain" id="PRO_5042503755" evidence="7">
    <location>
        <begin position="29"/>
        <end position="721"/>
    </location>
</feature>
<evidence type="ECO:0000313" key="9">
    <source>
        <dbReference type="EMBL" id="MDP8590264.1"/>
    </source>
</evidence>
<dbReference type="Proteomes" id="UP001238215">
    <property type="component" value="Unassembled WGS sequence"/>
</dbReference>
<dbReference type="SMART" id="SM00047">
    <property type="entry name" value="LYZ2"/>
    <property type="match status" value="1"/>
</dbReference>
<proteinExistence type="inferred from homology"/>
<dbReference type="InterPro" id="IPR051056">
    <property type="entry name" value="Glycosyl_Hydrolase_73"/>
</dbReference>
<gene>
    <name evidence="9" type="ORF">RAN64_09540</name>
</gene>
<dbReference type="PANTHER" id="PTHR33308:SF9">
    <property type="entry name" value="PEPTIDOGLYCAN HYDROLASE FLGJ"/>
    <property type="match status" value="1"/>
</dbReference>
<dbReference type="InterPro" id="IPR002901">
    <property type="entry name" value="MGlyc_endo_b_GlcNAc-like_dom"/>
</dbReference>
<sequence length="721" mass="77561">MKNKKTMRLLAATWLIAPTVLSTNAVFAVDNQTTDQTVSTGTSTSSSSTSETTDSSTEGTTGTTDSSTESSEPTDPADPSENEKPAETYTLTIAPSLIGKIQLTASSEDTAEQQPLNITESGTVEGLSAGTKVTYTITPAEGEQIASVAVNGAKEVNYEAKTFTVGTNNLSITAEFEPVPDTSTEEPTDPSEEVPSTPDPETPNKPDEGNNNNSNNSNNNNGSNNSNNSNNNNNNSNSGNSSNQTNPSGSNNNGNTQREPNHPNNGSSNGGTNNASSRPNTANQSGIEDPSSASSDFVVKSPIDAVLPTNATNVQQAIVREAFKHLGKPYVWGAKGPNTFDCSGLTYYVYMKATGHYIGGWTGEQQYAGTQIPVSQAQPGDLVFWGPSSGVTHHVGIYIGNGQFIHAPQPGDKVRVTSISDFTPDFAVRVNLAGLPAASGSLTGGSSILDGLDGSFHFSQNQTTDQFLKKIADDAQEIGQKEGIYASVMMAQAILESGSGNSLLSSEPNHNLFGIKGSYKGSSVTFNTLEQDSSGQSYQIRAQFRKYPSYKESLEDYADLIKNGLTGNPDFYKPTWKSETKDYKEATKYLEGRYATDRQYSQKLNAIIEAYDLTKYDEPKKEATTTEEANTEILHMSKRFDVPIKWTTDGVPITGLEFSTIKRVNNASSIFRVASIWDLWNTFTARQIPETTTRTVKAATVPVLTLLSLDKSFWLDLPLKK</sequence>
<evidence type="ECO:0000256" key="6">
    <source>
        <dbReference type="SAM" id="MobiDB-lite"/>
    </source>
</evidence>
<evidence type="ECO:0000256" key="1">
    <source>
        <dbReference type="ARBA" id="ARBA00007074"/>
    </source>
</evidence>
<dbReference type="Gene3D" id="3.90.1720.10">
    <property type="entry name" value="endopeptidase domain like (from Nostoc punctiforme)"/>
    <property type="match status" value="1"/>
</dbReference>
<evidence type="ECO:0000256" key="2">
    <source>
        <dbReference type="ARBA" id="ARBA00010266"/>
    </source>
</evidence>
<comment type="similarity">
    <text evidence="2">Belongs to the glycosyl hydrolase 73 family.</text>
</comment>
<evidence type="ECO:0000256" key="4">
    <source>
        <dbReference type="ARBA" id="ARBA00022801"/>
    </source>
</evidence>
<dbReference type="PROSITE" id="PS51935">
    <property type="entry name" value="NLPC_P60"/>
    <property type="match status" value="1"/>
</dbReference>
<comment type="caution">
    <text evidence="9">The sequence shown here is derived from an EMBL/GenBank/DDBJ whole genome shotgun (WGS) entry which is preliminary data.</text>
</comment>
<feature type="region of interest" description="Disordered" evidence="6">
    <location>
        <begin position="34"/>
        <end position="84"/>
    </location>
</feature>
<dbReference type="PANTHER" id="PTHR33308">
    <property type="entry name" value="PEPTIDOGLYCAN HYDROLASE FLGJ"/>
    <property type="match status" value="1"/>
</dbReference>
<evidence type="ECO:0000256" key="5">
    <source>
        <dbReference type="ARBA" id="ARBA00022807"/>
    </source>
</evidence>
<accession>A0AAJ1WCS4</accession>
<protein>
    <submittedName>
        <fullName evidence="9">NlpC/P60 family protein</fullName>
    </submittedName>
</protein>
<feature type="domain" description="NlpC/P60" evidence="8">
    <location>
        <begin position="312"/>
        <end position="437"/>
    </location>
</feature>
<keyword evidence="5" id="KW-0788">Thiol protease</keyword>
<keyword evidence="3" id="KW-0645">Protease</keyword>
<name>A0AAJ1WCS4_9ENTE</name>
<evidence type="ECO:0000256" key="3">
    <source>
        <dbReference type="ARBA" id="ARBA00022670"/>
    </source>
</evidence>
<evidence type="ECO:0000259" key="8">
    <source>
        <dbReference type="PROSITE" id="PS51935"/>
    </source>
</evidence>
<comment type="similarity">
    <text evidence="1">Belongs to the peptidase C40 family.</text>
</comment>
<feature type="compositionally biased region" description="Low complexity" evidence="6">
    <location>
        <begin position="209"/>
        <end position="255"/>
    </location>
</feature>
<dbReference type="InterPro" id="IPR000064">
    <property type="entry name" value="NLP_P60_dom"/>
</dbReference>
<feature type="region of interest" description="Disordered" evidence="6">
    <location>
        <begin position="172"/>
        <end position="295"/>
    </location>
</feature>
<organism evidence="9 10">
    <name type="scientific">Enterococcus lactis</name>
    <dbReference type="NCBI Taxonomy" id="357441"/>
    <lineage>
        <taxon>Bacteria</taxon>
        <taxon>Bacillati</taxon>
        <taxon>Bacillota</taxon>
        <taxon>Bacilli</taxon>
        <taxon>Lactobacillales</taxon>
        <taxon>Enterococcaceae</taxon>
        <taxon>Enterococcus</taxon>
    </lineage>
</organism>
<dbReference type="GO" id="GO:0008234">
    <property type="term" value="F:cysteine-type peptidase activity"/>
    <property type="evidence" value="ECO:0007669"/>
    <property type="project" value="UniProtKB-KW"/>
</dbReference>
<evidence type="ECO:0000256" key="7">
    <source>
        <dbReference type="SAM" id="SignalP"/>
    </source>
</evidence>
<feature type="compositionally biased region" description="Low complexity" evidence="6">
    <location>
        <begin position="264"/>
        <end position="277"/>
    </location>
</feature>
<dbReference type="Gene3D" id="1.10.530.10">
    <property type="match status" value="1"/>
</dbReference>
<dbReference type="RefSeq" id="WP_002293238.1">
    <property type="nucleotide sequence ID" value="NZ_CP079880.1"/>
</dbReference>
<dbReference type="AlphaFoldDB" id="A0AAJ1WCS4"/>
<evidence type="ECO:0000313" key="10">
    <source>
        <dbReference type="Proteomes" id="UP001238215"/>
    </source>
</evidence>
<dbReference type="GO" id="GO:0004040">
    <property type="term" value="F:amidase activity"/>
    <property type="evidence" value="ECO:0007669"/>
    <property type="project" value="InterPro"/>
</dbReference>
<feature type="compositionally biased region" description="Acidic residues" evidence="6">
    <location>
        <begin position="183"/>
        <end position="192"/>
    </location>
</feature>
<keyword evidence="4" id="KW-0378">Hydrolase</keyword>
<dbReference type="InterPro" id="IPR038765">
    <property type="entry name" value="Papain-like_cys_pep_sf"/>
</dbReference>
<dbReference type="GeneID" id="66496656"/>
<dbReference type="Pfam" id="PF01832">
    <property type="entry name" value="Glucosaminidase"/>
    <property type="match status" value="1"/>
</dbReference>
<keyword evidence="10" id="KW-1185">Reference proteome</keyword>
<feature type="compositionally biased region" description="Low complexity" evidence="6">
    <location>
        <begin position="34"/>
        <end position="74"/>
    </location>
</feature>
<dbReference type="GO" id="GO:0006508">
    <property type="term" value="P:proteolysis"/>
    <property type="evidence" value="ECO:0007669"/>
    <property type="project" value="UniProtKB-KW"/>
</dbReference>